<dbReference type="RefSeq" id="WP_353438375.1">
    <property type="nucleotide sequence ID" value="NZ_CP099959.1"/>
</dbReference>
<dbReference type="AlphaFoldDB" id="A0AAU8A197"/>
<dbReference type="InterPro" id="IPR011990">
    <property type="entry name" value="TPR-like_helical_dom_sf"/>
</dbReference>
<gene>
    <name evidence="1" type="ORF">NKE59_07555</name>
</gene>
<dbReference type="EMBL" id="CP099959">
    <property type="protein sequence ID" value="XCC57345.1"/>
    <property type="molecule type" value="Genomic_DNA"/>
</dbReference>
<name>A0AAU8A197_9BURK</name>
<dbReference type="Gene3D" id="1.25.40.10">
    <property type="entry name" value="Tetratricopeptide repeat domain"/>
    <property type="match status" value="1"/>
</dbReference>
<dbReference type="SUPFAM" id="SSF81901">
    <property type="entry name" value="HCP-like"/>
    <property type="match status" value="1"/>
</dbReference>
<organism evidence="1">
    <name type="scientific">Polynucleobacter sp. UK-FUSCHL-C3</name>
    <dbReference type="NCBI Taxonomy" id="2955208"/>
    <lineage>
        <taxon>Bacteria</taxon>
        <taxon>Pseudomonadati</taxon>
        <taxon>Pseudomonadota</taxon>
        <taxon>Betaproteobacteria</taxon>
        <taxon>Burkholderiales</taxon>
        <taxon>Burkholderiaceae</taxon>
        <taxon>Polynucleobacter</taxon>
    </lineage>
</organism>
<evidence type="ECO:0000313" key="1">
    <source>
        <dbReference type="EMBL" id="XCC57345.1"/>
    </source>
</evidence>
<sequence>MENSDFYEAECFLKLGLYPQAFEAFMALEAGSYECTYLMPCKMALNNQLTPAQLDLLFHDLEREVKNSNPRATYNYGLVMEHAGNQAKAIQLLQLAMDLGIPEARAALSRLLMKGG</sequence>
<proteinExistence type="predicted"/>
<reference evidence="1" key="1">
    <citation type="submission" date="2022-06" db="EMBL/GenBank/DDBJ databases">
        <title>New Polynucleobacter species.</title>
        <authorList>
            <person name="Hahn M.W."/>
        </authorList>
    </citation>
    <scope>NUCLEOTIDE SEQUENCE</scope>
    <source>
        <strain evidence="1">UK-FUSCHL-C3</strain>
    </source>
</reference>
<protein>
    <submittedName>
        <fullName evidence="1">Uncharacterized protein</fullName>
    </submittedName>
</protein>
<accession>A0AAU8A197</accession>